<dbReference type="PANTHER" id="PTHR32057:SF14">
    <property type="entry name" value="PROTEIN ADENYLYLTRANSFERASE SELO, MITOCHONDRIAL"/>
    <property type="match status" value="1"/>
</dbReference>
<keyword evidence="5 8" id="KW-0547">Nucleotide-binding</keyword>
<feature type="binding site" evidence="8">
    <location>
        <position position="179"/>
    </location>
    <ligand>
        <name>ATP</name>
        <dbReference type="ChEBI" id="CHEBI:30616"/>
    </ligand>
</feature>
<keyword evidence="6 8" id="KW-0067">ATP-binding</keyword>
<feature type="binding site" evidence="8">
    <location>
        <position position="108"/>
    </location>
    <ligand>
        <name>ATP</name>
        <dbReference type="ChEBI" id="CHEBI:30616"/>
    </ligand>
</feature>
<comment type="catalytic activity">
    <reaction evidence="8">
        <text>L-histidyl-[protein] + UTP = N(tele)-(5'-uridylyl)-L-histidyl-[protein] + diphosphate</text>
        <dbReference type="Rhea" id="RHEA:83891"/>
        <dbReference type="Rhea" id="RHEA-COMP:9745"/>
        <dbReference type="Rhea" id="RHEA-COMP:20239"/>
        <dbReference type="ChEBI" id="CHEBI:29979"/>
        <dbReference type="ChEBI" id="CHEBI:33019"/>
        <dbReference type="ChEBI" id="CHEBI:46398"/>
        <dbReference type="ChEBI" id="CHEBI:233474"/>
    </reaction>
</comment>
<comment type="cofactor">
    <cofactor evidence="8">
        <name>Mg(2+)</name>
        <dbReference type="ChEBI" id="CHEBI:18420"/>
    </cofactor>
    <cofactor evidence="8">
        <name>Mn(2+)</name>
        <dbReference type="ChEBI" id="CHEBI:29035"/>
    </cofactor>
</comment>
<evidence type="ECO:0000256" key="3">
    <source>
        <dbReference type="ARBA" id="ARBA00022695"/>
    </source>
</evidence>
<evidence type="ECO:0000256" key="4">
    <source>
        <dbReference type="ARBA" id="ARBA00022723"/>
    </source>
</evidence>
<evidence type="ECO:0000256" key="1">
    <source>
        <dbReference type="ARBA" id="ARBA00009747"/>
    </source>
</evidence>
<feature type="binding site" evidence="8">
    <location>
        <position position="122"/>
    </location>
    <ligand>
        <name>ATP</name>
        <dbReference type="ChEBI" id="CHEBI:30616"/>
    </ligand>
</feature>
<dbReference type="Proteomes" id="UP000250197">
    <property type="component" value="Chromosome"/>
</dbReference>
<comment type="similarity">
    <text evidence="1 8">Belongs to the SELO family.</text>
</comment>
<feature type="binding site" evidence="8">
    <location>
        <position position="241"/>
    </location>
    <ligand>
        <name>Mg(2+)</name>
        <dbReference type="ChEBI" id="CHEBI:18420"/>
    </ligand>
</feature>
<feature type="binding site" evidence="8">
    <location>
        <position position="86"/>
    </location>
    <ligand>
        <name>ATP</name>
        <dbReference type="ChEBI" id="CHEBI:30616"/>
    </ligand>
</feature>
<accession>A0A2Z2IYA0</accession>
<keyword evidence="4 8" id="KW-0479">Metal-binding</keyword>
<evidence type="ECO:0000256" key="7">
    <source>
        <dbReference type="ARBA" id="ARBA00022842"/>
    </source>
</evidence>
<feature type="active site" description="Proton acceptor" evidence="8">
    <location>
        <position position="240"/>
    </location>
</feature>
<keyword evidence="3 8" id="KW-0548">Nucleotidyltransferase</keyword>
<evidence type="ECO:0000313" key="9">
    <source>
        <dbReference type="EMBL" id="ART21053.1"/>
    </source>
</evidence>
<dbReference type="AlphaFoldDB" id="A0A2Z2IYA0"/>
<dbReference type="HAMAP" id="MF_00692">
    <property type="entry name" value="SelO"/>
    <property type="match status" value="1"/>
</dbReference>
<dbReference type="EMBL" id="CP021252">
    <property type="protein sequence ID" value="ART21053.1"/>
    <property type="molecule type" value="Genomic_DNA"/>
</dbReference>
<dbReference type="RefSeq" id="WP_086891169.1">
    <property type="nucleotide sequence ID" value="NZ_CP021252.1"/>
</dbReference>
<keyword evidence="2 8" id="KW-0808">Transferase</keyword>
<dbReference type="GO" id="GO:0005524">
    <property type="term" value="F:ATP binding"/>
    <property type="evidence" value="ECO:0007669"/>
    <property type="project" value="UniProtKB-UniRule"/>
</dbReference>
<comment type="catalytic activity">
    <reaction evidence="8">
        <text>L-threonyl-[protein] + ATP = 3-O-(5'-adenylyl)-L-threonyl-[protein] + diphosphate</text>
        <dbReference type="Rhea" id="RHEA:54292"/>
        <dbReference type="Rhea" id="RHEA-COMP:11060"/>
        <dbReference type="Rhea" id="RHEA-COMP:13847"/>
        <dbReference type="ChEBI" id="CHEBI:30013"/>
        <dbReference type="ChEBI" id="CHEBI:30616"/>
        <dbReference type="ChEBI" id="CHEBI:33019"/>
        <dbReference type="ChEBI" id="CHEBI:138113"/>
        <dbReference type="EC" id="2.7.7.108"/>
    </reaction>
</comment>
<organism evidence="9 10">
    <name type="scientific">Corynebacterium striatum</name>
    <dbReference type="NCBI Taxonomy" id="43770"/>
    <lineage>
        <taxon>Bacteria</taxon>
        <taxon>Bacillati</taxon>
        <taxon>Actinomycetota</taxon>
        <taxon>Actinomycetes</taxon>
        <taxon>Mycobacteriales</taxon>
        <taxon>Corynebacteriaceae</taxon>
        <taxon>Corynebacterium</taxon>
    </lineage>
</organism>
<dbReference type="PANTHER" id="PTHR32057">
    <property type="entry name" value="PROTEIN ADENYLYLTRANSFERASE SELO, MITOCHONDRIAL"/>
    <property type="match status" value="1"/>
</dbReference>
<dbReference type="GO" id="GO:0030145">
    <property type="term" value="F:manganese ion binding"/>
    <property type="evidence" value="ECO:0007669"/>
    <property type="project" value="UniProtKB-UniRule"/>
</dbReference>
<feature type="binding site" evidence="8">
    <location>
        <position position="121"/>
    </location>
    <ligand>
        <name>ATP</name>
        <dbReference type="ChEBI" id="CHEBI:30616"/>
    </ligand>
</feature>
<protein>
    <recommendedName>
        <fullName evidence="8">Protein nucleotidyltransferase YdiU</fullName>
        <ecNumber evidence="8">2.7.7.-</ecNumber>
    </recommendedName>
    <alternativeName>
        <fullName evidence="8">Protein adenylyltransferase YdiU</fullName>
        <ecNumber evidence="8">2.7.7.108</ecNumber>
    </alternativeName>
    <alternativeName>
        <fullName evidence="8">Protein uridylyltransferase YdiU</fullName>
        <ecNumber evidence="8">2.7.7.-</ecNumber>
    </alternativeName>
</protein>
<feature type="binding site" evidence="8">
    <location>
        <position position="250"/>
    </location>
    <ligand>
        <name>ATP</name>
        <dbReference type="ChEBI" id="CHEBI:30616"/>
    </ligand>
</feature>
<comment type="catalytic activity">
    <reaction evidence="8">
        <text>L-tyrosyl-[protein] + ATP = O-(5'-adenylyl)-L-tyrosyl-[protein] + diphosphate</text>
        <dbReference type="Rhea" id="RHEA:54288"/>
        <dbReference type="Rhea" id="RHEA-COMP:10136"/>
        <dbReference type="Rhea" id="RHEA-COMP:13846"/>
        <dbReference type="ChEBI" id="CHEBI:30616"/>
        <dbReference type="ChEBI" id="CHEBI:33019"/>
        <dbReference type="ChEBI" id="CHEBI:46858"/>
        <dbReference type="ChEBI" id="CHEBI:83624"/>
        <dbReference type="EC" id="2.7.7.108"/>
    </reaction>
</comment>
<keyword evidence="8" id="KW-0464">Manganese</keyword>
<dbReference type="GO" id="GO:0070733">
    <property type="term" value="F:AMPylase activity"/>
    <property type="evidence" value="ECO:0007669"/>
    <property type="project" value="UniProtKB-EC"/>
</dbReference>
<dbReference type="GO" id="GO:0000287">
    <property type="term" value="F:magnesium ion binding"/>
    <property type="evidence" value="ECO:0007669"/>
    <property type="project" value="UniProtKB-UniRule"/>
</dbReference>
<dbReference type="EC" id="2.7.7.-" evidence="8"/>
<dbReference type="EC" id="2.7.7.108" evidence="8"/>
<gene>
    <name evidence="8" type="primary">ydiU</name>
    <name evidence="8" type="synonym">selO</name>
    <name evidence="9" type="ORF">CBE89_05710</name>
</gene>
<feature type="binding site" evidence="8">
    <location>
        <position position="88"/>
    </location>
    <ligand>
        <name>ATP</name>
        <dbReference type="ChEBI" id="CHEBI:30616"/>
    </ligand>
</feature>
<dbReference type="KEGG" id="cstr:CBE89_05710"/>
<evidence type="ECO:0000256" key="6">
    <source>
        <dbReference type="ARBA" id="ARBA00022840"/>
    </source>
</evidence>
<evidence type="ECO:0000256" key="5">
    <source>
        <dbReference type="ARBA" id="ARBA00022741"/>
    </source>
</evidence>
<comment type="catalytic activity">
    <reaction evidence="8">
        <text>L-seryl-[protein] + ATP = 3-O-(5'-adenylyl)-L-seryl-[protein] + diphosphate</text>
        <dbReference type="Rhea" id="RHEA:58120"/>
        <dbReference type="Rhea" id="RHEA-COMP:9863"/>
        <dbReference type="Rhea" id="RHEA-COMP:15073"/>
        <dbReference type="ChEBI" id="CHEBI:29999"/>
        <dbReference type="ChEBI" id="CHEBI:30616"/>
        <dbReference type="ChEBI" id="CHEBI:33019"/>
        <dbReference type="ChEBI" id="CHEBI:142516"/>
        <dbReference type="EC" id="2.7.7.108"/>
    </reaction>
</comment>
<reference evidence="9 10" key="1">
    <citation type="submission" date="2017-05" db="EMBL/GenBank/DDBJ databases">
        <title>Complete genome sequence of Corynebacterium striatum KC-Na-1 isolated from Neophocaena asiaeorientalis in Korea.</title>
        <authorList>
            <person name="Kim J.H."/>
            <person name="Lee K."/>
        </authorList>
    </citation>
    <scope>NUCLEOTIDE SEQUENCE [LARGE SCALE GENOMIC DNA]</scope>
    <source>
        <strain evidence="9 10">KC-Na-01</strain>
    </source>
</reference>
<dbReference type="Pfam" id="PF02696">
    <property type="entry name" value="SelO"/>
    <property type="match status" value="1"/>
</dbReference>
<proteinExistence type="inferred from homology"/>
<feature type="binding site" evidence="8">
    <location>
        <position position="172"/>
    </location>
    <ligand>
        <name>ATP</name>
        <dbReference type="ChEBI" id="CHEBI:30616"/>
    </ligand>
</feature>
<evidence type="ECO:0000256" key="2">
    <source>
        <dbReference type="ARBA" id="ARBA00022679"/>
    </source>
</evidence>
<keyword evidence="7 8" id="KW-0460">Magnesium</keyword>
<evidence type="ECO:0000313" key="10">
    <source>
        <dbReference type="Proteomes" id="UP000250197"/>
    </source>
</evidence>
<comment type="catalytic activity">
    <reaction evidence="8">
        <text>L-tyrosyl-[protein] + UTP = O-(5'-uridylyl)-L-tyrosyl-[protein] + diphosphate</text>
        <dbReference type="Rhea" id="RHEA:83887"/>
        <dbReference type="Rhea" id="RHEA-COMP:10136"/>
        <dbReference type="Rhea" id="RHEA-COMP:20238"/>
        <dbReference type="ChEBI" id="CHEBI:33019"/>
        <dbReference type="ChEBI" id="CHEBI:46398"/>
        <dbReference type="ChEBI" id="CHEBI:46858"/>
        <dbReference type="ChEBI" id="CHEBI:90602"/>
    </reaction>
</comment>
<sequence length="456" mass="50450">MKIPFELSHTFARSLPGMVRPSRGEEQPQPQVVIVNEALAAELGLDVDWLRSPAGIEFLLGRSADEQPHAMAYAGYQFGQFNPTMGDGRALLLGEIENDSGRWDLHTKGTGPTPYSRLGSDGRGTLRSMLREYLFSEAMHALGIPTTRSLAVISTGRKIQRQMVEEAGVLVRVAASHIRIGSFHYAAQTGQLEDLANYTIARHYPGSDYKELYSRAMNAQIATVAAWQHVGFIHGVMNTDNTTLSGQTIDYGPCAFMEAYDPDTWFSSIDARGRYRFRNQPEILGWNFARLAESMLPLFDASPDTAIAYAQETINGFYERFEDQQKRDFQQRFGIEEGGEYFAALAQSGADFTLANQGLAKALHGEPDALDHLLRDGSDAPDTSFLEDYRKRASGAAAAAVPAMPRVIPRPHNVEAALLDLDLFQEFLHAVTHPTQPNEKFETPGDTEGYLTYCGT</sequence>
<feature type="binding site" evidence="8">
    <location>
        <position position="89"/>
    </location>
    <ligand>
        <name>ATP</name>
        <dbReference type="ChEBI" id="CHEBI:30616"/>
    </ligand>
</feature>
<feature type="binding site" evidence="8">
    <location>
        <position position="250"/>
    </location>
    <ligand>
        <name>Mg(2+)</name>
        <dbReference type="ChEBI" id="CHEBI:18420"/>
    </ligand>
</feature>
<comment type="function">
    <text evidence="8">Nucleotidyltransferase involved in the post-translational modification of proteins. It can catalyze the addition of adenosine monophosphate (AMP) or uridine monophosphate (UMP) to a protein, resulting in modifications known as AMPylation and UMPylation.</text>
</comment>
<comment type="catalytic activity">
    <reaction evidence="8">
        <text>L-seryl-[protein] + UTP = O-(5'-uridylyl)-L-seryl-[protein] + diphosphate</text>
        <dbReference type="Rhea" id="RHEA:64604"/>
        <dbReference type="Rhea" id="RHEA-COMP:9863"/>
        <dbReference type="Rhea" id="RHEA-COMP:16635"/>
        <dbReference type="ChEBI" id="CHEBI:29999"/>
        <dbReference type="ChEBI" id="CHEBI:33019"/>
        <dbReference type="ChEBI" id="CHEBI:46398"/>
        <dbReference type="ChEBI" id="CHEBI:156051"/>
    </reaction>
</comment>
<name>A0A2Z2IYA0_CORST</name>
<dbReference type="InterPro" id="IPR003846">
    <property type="entry name" value="SelO"/>
</dbReference>
<evidence type="ECO:0000256" key="8">
    <source>
        <dbReference type="HAMAP-Rule" id="MF_00692"/>
    </source>
</evidence>